<name>A0A250XG43_9CHLO</name>
<keyword evidence="3" id="KW-1185">Reference proteome</keyword>
<feature type="region of interest" description="Disordered" evidence="1">
    <location>
        <begin position="861"/>
        <end position="914"/>
    </location>
</feature>
<dbReference type="STRING" id="1157962.A0A250XG43"/>
<feature type="region of interest" description="Disordered" evidence="1">
    <location>
        <begin position="264"/>
        <end position="299"/>
    </location>
</feature>
<sequence>MPFLGIGRNRRKAFEDLKNEVAFWKQELDNSLHEKHEWLEKYARTVRDAEISRAEVFLLQQETNSLRKQLKECMDRLESPRSSPAGSHGGGACDGAQAAAPTDFVPAAHRFHPVRSHQGAVTALPEYVQAEVIQLRNRLQEEKDRNRNLQREAERHQHQSDFHKASSQAYQKEADLFRVKLLAVHGIHNDTADETVRLLQDMGLLQQANAQLKREIQMKESIITLLEQQLAEHQTAMSSIMMTTSLRSTCEAIDDIIIPAGRLDEESGCGRSSSRSPSQPQRASRLTEDTSPDTLRGPPHHRTLIEVLRAGLGAVITPHAGVELVPSSTHAVEILEAGHGDCLILEAGLGERSTSHDEGHEVAGPGDCLTSHDDGHDDDVMRLQNEELLTPCNADDHYLDDEHAAASAAFIHHTYQQETVKTSFYSACAETSSSAGAGTAGGTLLHAAGAGTAGGTLLHAAGAGTAGGSLHAAGAGTAGGSLHAAGAGTAGGSLHAAGAGTAGGSCLHAAGAGTAGGSLHAAGVVQKAMTSAKKPLSPSPIISSMNPPCSSTTAASTPSHHNQAMGSASVAAAWLLDQMTASSSHCHDCRHHDDGCFYDPTQLHVVDEDMVGQHARSQQQQQATIRLMNPVPEACTNDGHEDAPAAAKAVMPDAHNSAPSYFSRLKPAADHAAATSVVKAPHFQAAASTLPSVSIYASALSEASPFSASSSASNKSKIFASASNGLQGCSSSANKQASPTQMQQPWQQYLSTKNQSVVVSGYGGSSMGEQRQADASQSKFMMRTMKETVEVAVASLKPRAEVSPRAAAAASAAAASAVAAEVVPSWQEEEISKCQGASQFAIATAALQRLQQQFEQQAAAASSTARSTSSSTAASIRYNYNAQQYPQNPHHHRSYRSEPATRRATKSATDTTED</sequence>
<feature type="compositionally biased region" description="Low complexity" evidence="1">
    <location>
        <begin position="861"/>
        <end position="875"/>
    </location>
</feature>
<dbReference type="EMBL" id="BEGY01000072">
    <property type="protein sequence ID" value="GAX81879.1"/>
    <property type="molecule type" value="Genomic_DNA"/>
</dbReference>
<gene>
    <name evidence="2" type="ORF">CEUSTIGMA_g9307.t1</name>
</gene>
<evidence type="ECO:0000313" key="2">
    <source>
        <dbReference type="EMBL" id="GAX81879.1"/>
    </source>
</evidence>
<feature type="region of interest" description="Disordered" evidence="1">
    <location>
        <begin position="139"/>
        <end position="167"/>
    </location>
</feature>
<reference evidence="2 3" key="1">
    <citation type="submission" date="2017-08" db="EMBL/GenBank/DDBJ databases">
        <title>Acidophilic green algal genome provides insights into adaptation to an acidic environment.</title>
        <authorList>
            <person name="Hirooka S."/>
            <person name="Hirose Y."/>
            <person name="Kanesaki Y."/>
            <person name="Higuchi S."/>
            <person name="Fujiwara T."/>
            <person name="Onuma R."/>
            <person name="Era A."/>
            <person name="Ohbayashi R."/>
            <person name="Uzuka A."/>
            <person name="Nozaki H."/>
            <person name="Yoshikawa H."/>
            <person name="Miyagishima S.Y."/>
        </authorList>
    </citation>
    <scope>NUCLEOTIDE SEQUENCE [LARGE SCALE GENOMIC DNA]</scope>
    <source>
        <strain evidence="2 3">NIES-2499</strain>
    </source>
</reference>
<dbReference type="AlphaFoldDB" id="A0A250XG43"/>
<dbReference type="OrthoDB" id="552633at2759"/>
<evidence type="ECO:0000313" key="3">
    <source>
        <dbReference type="Proteomes" id="UP000232323"/>
    </source>
</evidence>
<feature type="compositionally biased region" description="Polar residues" evidence="1">
    <location>
        <begin position="878"/>
        <end position="887"/>
    </location>
</feature>
<feature type="compositionally biased region" description="Low complexity" evidence="1">
    <location>
        <begin position="535"/>
        <end position="559"/>
    </location>
</feature>
<organism evidence="2 3">
    <name type="scientific">Chlamydomonas eustigma</name>
    <dbReference type="NCBI Taxonomy" id="1157962"/>
    <lineage>
        <taxon>Eukaryota</taxon>
        <taxon>Viridiplantae</taxon>
        <taxon>Chlorophyta</taxon>
        <taxon>core chlorophytes</taxon>
        <taxon>Chlorophyceae</taxon>
        <taxon>CS clade</taxon>
        <taxon>Chlamydomonadales</taxon>
        <taxon>Chlamydomonadaceae</taxon>
        <taxon>Chlamydomonas</taxon>
    </lineage>
</organism>
<evidence type="ECO:0000256" key="1">
    <source>
        <dbReference type="SAM" id="MobiDB-lite"/>
    </source>
</evidence>
<dbReference type="Proteomes" id="UP000232323">
    <property type="component" value="Unassembled WGS sequence"/>
</dbReference>
<feature type="region of interest" description="Disordered" evidence="1">
    <location>
        <begin position="535"/>
        <end position="562"/>
    </location>
</feature>
<feature type="region of interest" description="Disordered" evidence="1">
    <location>
        <begin position="75"/>
        <end position="97"/>
    </location>
</feature>
<feature type="compositionally biased region" description="Low complexity" evidence="1">
    <location>
        <begin position="271"/>
        <end position="284"/>
    </location>
</feature>
<proteinExistence type="predicted"/>
<feature type="compositionally biased region" description="Basic and acidic residues" evidence="1">
    <location>
        <begin position="139"/>
        <end position="164"/>
    </location>
</feature>
<protein>
    <submittedName>
        <fullName evidence="2">Uncharacterized protein</fullName>
    </submittedName>
</protein>
<comment type="caution">
    <text evidence="2">The sequence shown here is derived from an EMBL/GenBank/DDBJ whole genome shotgun (WGS) entry which is preliminary data.</text>
</comment>
<accession>A0A250XG43</accession>